<keyword evidence="1" id="KW-0812">Transmembrane</keyword>
<evidence type="ECO:0000313" key="2">
    <source>
        <dbReference type="EMBL" id="SFR65207.1"/>
    </source>
</evidence>
<keyword evidence="1" id="KW-1133">Transmembrane helix</keyword>
<accession>A0A1I6IEJ7</accession>
<dbReference type="RefSeq" id="WP_091902544.1">
    <property type="nucleotide sequence ID" value="NZ_FOYX01000001.1"/>
</dbReference>
<keyword evidence="1" id="KW-0472">Membrane</keyword>
<dbReference type="STRING" id="440514.SAMN04488010_1584"/>
<dbReference type="AlphaFoldDB" id="A0A1I6IEJ7"/>
<evidence type="ECO:0000313" key="3">
    <source>
        <dbReference type="Proteomes" id="UP000199462"/>
    </source>
</evidence>
<sequence>MDELELAQVKDRILRYLLDNDNSKAEDVFKALDKPTNHIDQFREVALDMFRHDHKYFKIRQGLQYDENDSGTIYYKTDLTKPFLEIGGFTSIYEQREKDLLMERKVKKASDKKTLYWWVPIAVSFLSLCFAVYPLTRKHTEVTKDEIKTIHNKIDSLRSDFKKENTELKEKLYKAELMISVYEDSKP</sequence>
<feature type="transmembrane region" description="Helical" evidence="1">
    <location>
        <begin position="115"/>
        <end position="135"/>
    </location>
</feature>
<name>A0A1I6IEJ7_9FLAO</name>
<reference evidence="3" key="1">
    <citation type="submission" date="2016-10" db="EMBL/GenBank/DDBJ databases">
        <authorList>
            <person name="Varghese N."/>
            <person name="Submissions S."/>
        </authorList>
    </citation>
    <scope>NUCLEOTIDE SEQUENCE [LARGE SCALE GENOMIC DNA]</scope>
    <source>
        <strain evidence="3">DSM 19891</strain>
    </source>
</reference>
<dbReference type="EMBL" id="FOYX01000001">
    <property type="protein sequence ID" value="SFR65207.1"/>
    <property type="molecule type" value="Genomic_DNA"/>
</dbReference>
<proteinExistence type="predicted"/>
<organism evidence="2 3">
    <name type="scientific">Maribacter stanieri</name>
    <dbReference type="NCBI Taxonomy" id="440514"/>
    <lineage>
        <taxon>Bacteria</taxon>
        <taxon>Pseudomonadati</taxon>
        <taxon>Bacteroidota</taxon>
        <taxon>Flavobacteriia</taxon>
        <taxon>Flavobacteriales</taxon>
        <taxon>Flavobacteriaceae</taxon>
        <taxon>Maribacter</taxon>
    </lineage>
</organism>
<keyword evidence="3" id="KW-1185">Reference proteome</keyword>
<gene>
    <name evidence="2" type="ORF">SAMN04488010_1584</name>
</gene>
<protein>
    <submittedName>
        <fullName evidence="2">Uncharacterized protein</fullName>
    </submittedName>
</protein>
<dbReference type="Proteomes" id="UP000199462">
    <property type="component" value="Unassembled WGS sequence"/>
</dbReference>
<evidence type="ECO:0000256" key="1">
    <source>
        <dbReference type="SAM" id="Phobius"/>
    </source>
</evidence>